<dbReference type="PANTHER" id="PTHR30185">
    <property type="entry name" value="CRYPTIC BETA-GLUCOSIDE BGL OPERON ANTITERMINATOR"/>
    <property type="match status" value="1"/>
</dbReference>
<dbReference type="CDD" id="cd05568">
    <property type="entry name" value="PTS_IIB_bgl_like"/>
    <property type="match status" value="1"/>
</dbReference>
<evidence type="ECO:0000259" key="6">
    <source>
        <dbReference type="PROSITE" id="PS51099"/>
    </source>
</evidence>
<comment type="caution">
    <text evidence="8">The sequence shown here is derived from an EMBL/GenBank/DDBJ whole genome shotgun (WGS) entry which is preliminary data.</text>
</comment>
<dbReference type="GO" id="GO:0008982">
    <property type="term" value="F:protein-N(PI)-phosphohistidine-sugar phosphotransferase activity"/>
    <property type="evidence" value="ECO:0007669"/>
    <property type="project" value="InterPro"/>
</dbReference>
<dbReference type="InterPro" id="IPR002178">
    <property type="entry name" value="PTS_EIIA_type-2_dom"/>
</dbReference>
<protein>
    <submittedName>
        <fullName evidence="8">Uncharacterized protein</fullName>
    </submittedName>
</protein>
<dbReference type="InterPro" id="IPR036634">
    <property type="entry name" value="PRD_sf"/>
</dbReference>
<dbReference type="InterPro" id="IPR011608">
    <property type="entry name" value="PRD"/>
</dbReference>
<dbReference type="InterPro" id="IPR036388">
    <property type="entry name" value="WH-like_DNA-bd_sf"/>
</dbReference>
<dbReference type="PANTHER" id="PTHR30185:SF13">
    <property type="entry name" value="LICABCH OPERON REGULATOR-RELATED"/>
    <property type="match status" value="1"/>
</dbReference>
<dbReference type="InterPro" id="IPR016152">
    <property type="entry name" value="PTrfase/Anion_transptr"/>
</dbReference>
<evidence type="ECO:0000256" key="4">
    <source>
        <dbReference type="ARBA" id="ARBA00023163"/>
    </source>
</evidence>
<dbReference type="EMBL" id="CBXE010000185">
    <property type="protein sequence ID" value="CDL85961.1"/>
    <property type="molecule type" value="Genomic_DNA"/>
</dbReference>
<evidence type="ECO:0000256" key="3">
    <source>
        <dbReference type="ARBA" id="ARBA00023159"/>
    </source>
</evidence>
<feature type="domain" description="PTS EIIB type-2" evidence="6">
    <location>
        <begin position="406"/>
        <end position="495"/>
    </location>
</feature>
<dbReference type="Pfam" id="PF08279">
    <property type="entry name" value="HTH_11"/>
    <property type="match status" value="1"/>
</dbReference>
<evidence type="ECO:0000259" key="7">
    <source>
        <dbReference type="PROSITE" id="PS51372"/>
    </source>
</evidence>
<dbReference type="AlphaFoldDB" id="W1J7Y9"/>
<dbReference type="PROSITE" id="PS51372">
    <property type="entry name" value="PRD_2"/>
    <property type="match status" value="1"/>
</dbReference>
<dbReference type="PROSITE" id="PS51094">
    <property type="entry name" value="PTS_EIIA_TYPE_2"/>
    <property type="match status" value="1"/>
</dbReference>
<dbReference type="Gene3D" id="3.40.50.2300">
    <property type="match status" value="1"/>
</dbReference>
<name>W1J7Y9_9GAMM</name>
<dbReference type="PROSITE" id="PS51099">
    <property type="entry name" value="PTS_EIIB_TYPE_2"/>
    <property type="match status" value="1"/>
</dbReference>
<dbReference type="GO" id="GO:0009401">
    <property type="term" value="P:phosphoenolpyruvate-dependent sugar phosphotransferase system"/>
    <property type="evidence" value="ECO:0007669"/>
    <property type="project" value="InterPro"/>
</dbReference>
<dbReference type="SUPFAM" id="SSF55804">
    <property type="entry name" value="Phoshotransferase/anion transport protein"/>
    <property type="match status" value="1"/>
</dbReference>
<dbReference type="Pfam" id="PF05043">
    <property type="entry name" value="Mga"/>
    <property type="match status" value="1"/>
</dbReference>
<dbReference type="InterPro" id="IPR013011">
    <property type="entry name" value="PTS_EIIB_2"/>
</dbReference>
<keyword evidence="2" id="KW-0805">Transcription regulation</keyword>
<sequence length="645" mass="74088">MQKGIAVALFPYSRLVYIFEAVQAAILPQAELAKRFGVSSRTIRTDITELNDILHDYGAQIFYKRKIGYALRIDDPSLFASLIQQKQTIRTIPRTADDRIDALLLKLLMGSAPIKLDDIAEEWSVSRSTLQHDMGVIRQILNKYPLQPESIPHLGTKLSGDERLIRACLTDTLIHRFLLAFEPSLSQFRPDILTNIDLPRIEKTLQNSLTRYDIRLTSEGRQYLIFNCAVSILRMSHSYRLPSGSVSELDNAIQNAVHEISKALSLFWNNGMPAAEVFYLGRQIAAQRIPKQNTLTSQITDSHQWVGDILNYISQSYNYDLRHDSKLRHDLATHLAVLISRLQNKINTKNPLLAEIKQYYPFAYDVVVSALSRIEDQFPCVVGEDELGYLAVHIGVGLERHYGRANHVLIVTDAGNATQRMIEAQIAREFPQLSIQRVLPPHEYDLLEYVEENFVITTLRLHEKNKPVTKISAFPTSYQLEQIRRLVMQDQTYPYILERFFDERYFMIIKDEMTQKDLFKKICRKLQADGYVEENFCASLTERESIISTLLGENIALPHSLGLLALKTVVVTILAPKGIEWNKETKEQANVIFLLAISKDDYEEAMAIYDLFVTFVREKATKRLLRSRNFLDFQMIAKDSLTRSR</sequence>
<dbReference type="InterPro" id="IPR050661">
    <property type="entry name" value="BglG_antiterminators"/>
</dbReference>
<dbReference type="Gene3D" id="1.10.1790.10">
    <property type="entry name" value="PRD domain"/>
    <property type="match status" value="1"/>
</dbReference>
<feature type="domain" description="PTS EIIA type-2" evidence="5">
    <location>
        <begin position="499"/>
        <end position="640"/>
    </location>
</feature>
<keyword evidence="4" id="KW-0804">Transcription</keyword>
<keyword evidence="1" id="KW-0677">Repeat</keyword>
<dbReference type="Pfam" id="PF00874">
    <property type="entry name" value="PRD"/>
    <property type="match status" value="1"/>
</dbReference>
<evidence type="ECO:0000256" key="1">
    <source>
        <dbReference type="ARBA" id="ARBA00022737"/>
    </source>
</evidence>
<evidence type="ECO:0000256" key="2">
    <source>
        <dbReference type="ARBA" id="ARBA00023015"/>
    </source>
</evidence>
<dbReference type="Gene3D" id="3.40.930.10">
    <property type="entry name" value="Mannitol-specific EII, Chain A"/>
    <property type="match status" value="1"/>
</dbReference>
<proteinExistence type="predicted"/>
<feature type="domain" description="PRD" evidence="7">
    <location>
        <begin position="297"/>
        <end position="404"/>
    </location>
</feature>
<dbReference type="InterPro" id="IPR013196">
    <property type="entry name" value="HTH_11"/>
</dbReference>
<dbReference type="InterPro" id="IPR007737">
    <property type="entry name" value="Mga_HTH"/>
</dbReference>
<dbReference type="Pfam" id="PF00359">
    <property type="entry name" value="PTS_EIIA_2"/>
    <property type="match status" value="1"/>
</dbReference>
<evidence type="ECO:0000259" key="5">
    <source>
        <dbReference type="PROSITE" id="PS51094"/>
    </source>
</evidence>
<dbReference type="SUPFAM" id="SSF63520">
    <property type="entry name" value="PTS-regulatory domain, PRD"/>
    <property type="match status" value="1"/>
</dbReference>
<dbReference type="Proteomes" id="UP000019197">
    <property type="component" value="Unassembled WGS sequence"/>
</dbReference>
<accession>W1J7Y9</accession>
<dbReference type="RefSeq" id="WP_232217469.1">
    <property type="nucleotide sequence ID" value="NZ_CAWLVK010000185.1"/>
</dbReference>
<keyword evidence="3" id="KW-0010">Activator</keyword>
<gene>
    <name evidence="8" type="ORF">XCR1_2650040</name>
</gene>
<evidence type="ECO:0000313" key="9">
    <source>
        <dbReference type="Proteomes" id="UP000019197"/>
    </source>
</evidence>
<dbReference type="Gene3D" id="1.10.10.10">
    <property type="entry name" value="Winged helix-like DNA-binding domain superfamily/Winged helix DNA-binding domain"/>
    <property type="match status" value="1"/>
</dbReference>
<evidence type="ECO:0000313" key="8">
    <source>
        <dbReference type="EMBL" id="CDL85961.1"/>
    </source>
</evidence>
<organism evidence="8 9">
    <name type="scientific">Xenorhabdus cabanillasii JM26</name>
    <dbReference type="NCBI Taxonomy" id="1427517"/>
    <lineage>
        <taxon>Bacteria</taxon>
        <taxon>Pseudomonadati</taxon>
        <taxon>Pseudomonadota</taxon>
        <taxon>Gammaproteobacteria</taxon>
        <taxon>Enterobacterales</taxon>
        <taxon>Morganellaceae</taxon>
        <taxon>Xenorhabdus</taxon>
    </lineage>
</organism>
<reference evidence="8 9" key="1">
    <citation type="submission" date="2013-11" db="EMBL/GenBank/DDBJ databases">
        <title>Draft genome sequence and annotation of the entomopathogenic bacterium, Xenorhabdus cabanillasi strain JM26.</title>
        <authorList>
            <person name="Gualtieri M."/>
            <person name="Ogier J.C."/>
            <person name="Pages S."/>
            <person name="Givaudan A."/>
            <person name="Gaudriault S."/>
        </authorList>
    </citation>
    <scope>NUCLEOTIDE SEQUENCE [LARGE SCALE GENOMIC DNA]</scope>
    <source>
        <strain evidence="8 9">JM26</strain>
    </source>
</reference>
<dbReference type="GO" id="GO:0006355">
    <property type="term" value="P:regulation of DNA-templated transcription"/>
    <property type="evidence" value="ECO:0007669"/>
    <property type="project" value="InterPro"/>
</dbReference>